<dbReference type="InterPro" id="IPR027417">
    <property type="entry name" value="P-loop_NTPase"/>
</dbReference>
<dbReference type="GO" id="GO:0009338">
    <property type="term" value="C:exodeoxyribonuclease V complex"/>
    <property type="evidence" value="ECO:0007669"/>
    <property type="project" value="TreeGrafter"/>
</dbReference>
<dbReference type="InterPro" id="IPR011335">
    <property type="entry name" value="Restrct_endonuc-II-like"/>
</dbReference>
<dbReference type="GO" id="GO:0005829">
    <property type="term" value="C:cytosol"/>
    <property type="evidence" value="ECO:0007669"/>
    <property type="project" value="TreeGrafter"/>
</dbReference>
<dbReference type="SUPFAM" id="SSF52980">
    <property type="entry name" value="Restriction endonuclease-like"/>
    <property type="match status" value="1"/>
</dbReference>
<evidence type="ECO:0000256" key="5">
    <source>
        <dbReference type="ARBA" id="ARBA00022806"/>
    </source>
</evidence>
<proteinExistence type="predicted"/>
<sequence length="345" mass="38511">MESEQNLVQVVTIHKSKGLEYDIIFVPFVSSFRASKEAIYYDPELKKSRFDLDNNDEGKAESEKERLAEDLRLLYVAVTRAVYTCYMGLGALKDGNKRALSTHLSAIGYLLIGDEPQSADALTARLHELEDKYPSIKVCEPPQWDDSLYTPVAKDSEQVEAQQLTGSIDRSWRMTSYSGLASAGKHSHSSSAFLSGEIDIDAAEDKELIPALTEKSMFNFPRGARPGTFLHTLFEEVEFTQSAFDESNKNIIEKLLIDEQLEPEWLPILQGMVDTVLATDLDGNGLILNGLKPAQRLVEMEFLLPIESLTAEGFHRITSEYDELTTKASSLGFNRVQGMLKALST</sequence>
<gene>
    <name evidence="11" type="ORF">JCM19232_68</name>
</gene>
<accession>A0A0B8PQS8</accession>
<dbReference type="SUPFAM" id="SSF52540">
    <property type="entry name" value="P-loop containing nucleoside triphosphate hydrolases"/>
    <property type="match status" value="1"/>
</dbReference>
<dbReference type="GO" id="GO:0004527">
    <property type="term" value="F:exonuclease activity"/>
    <property type="evidence" value="ECO:0007669"/>
    <property type="project" value="UniProtKB-KW"/>
</dbReference>
<dbReference type="InterPro" id="IPR011604">
    <property type="entry name" value="PDDEXK-like_dom_sf"/>
</dbReference>
<evidence type="ECO:0000256" key="6">
    <source>
        <dbReference type="ARBA" id="ARBA00022839"/>
    </source>
</evidence>
<evidence type="ECO:0000256" key="2">
    <source>
        <dbReference type="ARBA" id="ARBA00022741"/>
    </source>
</evidence>
<keyword evidence="7" id="KW-0067">ATP-binding</keyword>
<evidence type="ECO:0000259" key="10">
    <source>
        <dbReference type="Pfam" id="PF13361"/>
    </source>
</evidence>
<comment type="caution">
    <text evidence="11">The sequence shown here is derived from an EMBL/GenBank/DDBJ whole genome shotgun (WGS) entry which is preliminary data.</text>
</comment>
<protein>
    <submittedName>
        <fullName evidence="11">Exodeoxyribonuclease V beta chain</fullName>
    </submittedName>
</protein>
<dbReference type="GO" id="GO:0003677">
    <property type="term" value="F:DNA binding"/>
    <property type="evidence" value="ECO:0007669"/>
    <property type="project" value="UniProtKB-KW"/>
</dbReference>
<evidence type="ECO:0000256" key="9">
    <source>
        <dbReference type="ARBA" id="ARBA00023204"/>
    </source>
</evidence>
<keyword evidence="1" id="KW-0540">Nuclease</keyword>
<keyword evidence="5" id="KW-0347">Helicase</keyword>
<dbReference type="PANTHER" id="PTHR11070">
    <property type="entry name" value="UVRD / RECB / PCRA DNA HELICASE FAMILY MEMBER"/>
    <property type="match status" value="1"/>
</dbReference>
<dbReference type="Gene3D" id="3.40.50.300">
    <property type="entry name" value="P-loop containing nucleotide triphosphate hydrolases"/>
    <property type="match status" value="1"/>
</dbReference>
<evidence type="ECO:0000256" key="3">
    <source>
        <dbReference type="ARBA" id="ARBA00022763"/>
    </source>
</evidence>
<evidence type="ECO:0000256" key="4">
    <source>
        <dbReference type="ARBA" id="ARBA00022801"/>
    </source>
</evidence>
<name>A0A0B8PQS8_9VIBR</name>
<dbReference type="GO" id="GO:0043138">
    <property type="term" value="F:3'-5' DNA helicase activity"/>
    <property type="evidence" value="ECO:0007669"/>
    <property type="project" value="TreeGrafter"/>
</dbReference>
<keyword evidence="9" id="KW-0234">DNA repair</keyword>
<keyword evidence="2" id="KW-0547">Nucleotide-binding</keyword>
<evidence type="ECO:0000256" key="1">
    <source>
        <dbReference type="ARBA" id="ARBA00022722"/>
    </source>
</evidence>
<evidence type="ECO:0000256" key="7">
    <source>
        <dbReference type="ARBA" id="ARBA00022840"/>
    </source>
</evidence>
<dbReference type="Pfam" id="PF13361">
    <property type="entry name" value="UvrD_C"/>
    <property type="match status" value="1"/>
</dbReference>
<dbReference type="InterPro" id="IPR014017">
    <property type="entry name" value="DNA_helicase_UvrD-like_C"/>
</dbReference>
<dbReference type="AlphaFoldDB" id="A0A0B8PQS8"/>
<dbReference type="GO" id="GO:0005524">
    <property type="term" value="F:ATP binding"/>
    <property type="evidence" value="ECO:0007669"/>
    <property type="project" value="UniProtKB-KW"/>
</dbReference>
<feature type="domain" description="UvrD-like helicase C-terminal" evidence="10">
    <location>
        <begin position="4"/>
        <end position="82"/>
    </location>
</feature>
<dbReference type="PANTHER" id="PTHR11070:SF23">
    <property type="entry name" value="RECBCD ENZYME SUBUNIT RECB"/>
    <property type="match status" value="1"/>
</dbReference>
<reference evidence="11 12" key="1">
    <citation type="submission" date="2015-01" db="EMBL/GenBank/DDBJ databases">
        <title>Vibrio sp. C5 JCM 19232 whole genome shotgun sequence.</title>
        <authorList>
            <person name="Sawabe T."/>
            <person name="Meirelles P."/>
            <person name="Feng G."/>
            <person name="Sayaka M."/>
            <person name="Hattori M."/>
            <person name="Ohkuma M."/>
        </authorList>
    </citation>
    <scope>NUCLEOTIDE SEQUENCE [LARGE SCALE GENOMIC DNA]</scope>
    <source>
        <strain evidence="11 12">JCM19232</strain>
    </source>
</reference>
<dbReference type="InterPro" id="IPR000212">
    <property type="entry name" value="DNA_helicase_UvrD/REP"/>
</dbReference>
<keyword evidence="6" id="KW-0269">Exonuclease</keyword>
<keyword evidence="4" id="KW-0378">Hydrolase</keyword>
<keyword evidence="3" id="KW-0227">DNA damage</keyword>
<dbReference type="EMBL" id="BBSA01000016">
    <property type="protein sequence ID" value="GAM65024.1"/>
    <property type="molecule type" value="Genomic_DNA"/>
</dbReference>
<evidence type="ECO:0000313" key="11">
    <source>
        <dbReference type="EMBL" id="GAM65024.1"/>
    </source>
</evidence>
<dbReference type="Proteomes" id="UP000031670">
    <property type="component" value="Unassembled WGS sequence"/>
</dbReference>
<dbReference type="Gene3D" id="3.90.320.10">
    <property type="match status" value="1"/>
</dbReference>
<organism evidence="11 12">
    <name type="scientific">Vibrio ishigakensis</name>
    <dbReference type="NCBI Taxonomy" id="1481914"/>
    <lineage>
        <taxon>Bacteria</taxon>
        <taxon>Pseudomonadati</taxon>
        <taxon>Pseudomonadota</taxon>
        <taxon>Gammaproteobacteria</taxon>
        <taxon>Vibrionales</taxon>
        <taxon>Vibrionaceae</taxon>
        <taxon>Vibrio</taxon>
    </lineage>
</organism>
<keyword evidence="8" id="KW-0238">DNA-binding</keyword>
<evidence type="ECO:0000256" key="8">
    <source>
        <dbReference type="ARBA" id="ARBA00023125"/>
    </source>
</evidence>
<reference evidence="11 12" key="2">
    <citation type="submission" date="2015-01" db="EMBL/GenBank/DDBJ databases">
        <authorList>
            <consortium name="NBRP consortium"/>
            <person name="Sawabe T."/>
            <person name="Meirelles P."/>
            <person name="Feng G."/>
            <person name="Sayaka M."/>
            <person name="Hattori M."/>
            <person name="Ohkuma M."/>
        </authorList>
    </citation>
    <scope>NUCLEOTIDE SEQUENCE [LARGE SCALE GENOMIC DNA]</scope>
    <source>
        <strain evidence="11 12">JCM19232</strain>
    </source>
</reference>
<evidence type="ECO:0000313" key="12">
    <source>
        <dbReference type="Proteomes" id="UP000031670"/>
    </source>
</evidence>
<dbReference type="GO" id="GO:0000725">
    <property type="term" value="P:recombinational repair"/>
    <property type="evidence" value="ECO:0007669"/>
    <property type="project" value="TreeGrafter"/>
</dbReference>